<feature type="domain" description="SsuA/THI5-like" evidence="2">
    <location>
        <begin position="75"/>
        <end position="279"/>
    </location>
</feature>
<dbReference type="PANTHER" id="PTHR31528">
    <property type="entry name" value="4-AMINO-5-HYDROXYMETHYL-2-METHYLPYRIMIDINE PHOSPHATE SYNTHASE THI11-RELATED"/>
    <property type="match status" value="1"/>
</dbReference>
<evidence type="ECO:0000313" key="3">
    <source>
        <dbReference type="EMBL" id="AZA14417.1"/>
    </source>
</evidence>
<reference evidence="3 4" key="1">
    <citation type="submission" date="2018-11" db="EMBL/GenBank/DDBJ databases">
        <authorList>
            <person name="Kleinhagauer T."/>
            <person name="Glaeser S.P."/>
            <person name="Spergser J."/>
            <person name="Ruckert C."/>
            <person name="Kaempfer P."/>
            <person name="Busse H.-J."/>
        </authorList>
    </citation>
    <scope>NUCLEOTIDE SEQUENCE [LARGE SCALE GENOMIC DNA]</scope>
    <source>
        <strain evidence="3 4">200CH</strain>
    </source>
</reference>
<feature type="chain" id="PRO_5018311036" evidence="1">
    <location>
        <begin position="33"/>
        <end position="358"/>
    </location>
</feature>
<dbReference type="InterPro" id="IPR015168">
    <property type="entry name" value="SsuA/THI5"/>
</dbReference>
<proteinExistence type="predicted"/>
<dbReference type="AlphaFoldDB" id="A0A3G6J8M8"/>
<dbReference type="InterPro" id="IPR027939">
    <property type="entry name" value="NMT1/THI5"/>
</dbReference>
<accession>A0A3G6J8M8</accession>
<keyword evidence="1" id="KW-0732">Signal</keyword>
<evidence type="ECO:0000259" key="2">
    <source>
        <dbReference type="Pfam" id="PF09084"/>
    </source>
</evidence>
<dbReference type="PROSITE" id="PS51257">
    <property type="entry name" value="PROKAR_LIPOPROTEIN"/>
    <property type="match status" value="1"/>
</dbReference>
<dbReference type="KEGG" id="ccho:CCHOA_10170"/>
<feature type="signal peptide" evidence="1">
    <location>
        <begin position="1"/>
        <end position="32"/>
    </location>
</feature>
<dbReference type="Gene3D" id="3.40.190.10">
    <property type="entry name" value="Periplasmic binding protein-like II"/>
    <property type="match status" value="2"/>
</dbReference>
<dbReference type="OrthoDB" id="8877897at2"/>
<sequence precursor="true">MVFPRYSQSSNRRTTLGVLLCAAALVASGCSASDEPAAQTTADTAAAATSTSSNTATKATTGEQTATIGLTYIPNVQFSPVYVADERNYLPAGVDYRHHGQNEGLFTALLAGQEQFVVAGADEAAAADSDELQVIAPYYEQFPVVVIVPGDSPIHTMADLKGKKVGIAGFYGETWYGLVAGLKQVGLTPDDIDIQEIGYTQQAALSTGKVDAVVGFSNNDSVRFALAGFATRDLTPEVQSLRAASLITTKKFAAEHPELTAKTVAALFHAYEDLIADPNLGVAAAEKLIPELNEPEQKEAAAQTMDATAPLLPSKTVGCSGLTATQGEALVAELNTIGVDTPKVVPQELLTDAYCGDV</sequence>
<name>A0A3G6J8M8_9CORY</name>
<dbReference type="GO" id="GO:0009228">
    <property type="term" value="P:thiamine biosynthetic process"/>
    <property type="evidence" value="ECO:0007669"/>
    <property type="project" value="InterPro"/>
</dbReference>
<dbReference type="Proteomes" id="UP000269019">
    <property type="component" value="Chromosome"/>
</dbReference>
<keyword evidence="4" id="KW-1185">Reference proteome</keyword>
<protein>
    <submittedName>
        <fullName evidence="3">Thiamine biosynthesis protein</fullName>
    </submittedName>
</protein>
<dbReference type="SUPFAM" id="SSF53850">
    <property type="entry name" value="Periplasmic binding protein-like II"/>
    <property type="match status" value="1"/>
</dbReference>
<evidence type="ECO:0000313" key="4">
    <source>
        <dbReference type="Proteomes" id="UP000269019"/>
    </source>
</evidence>
<evidence type="ECO:0000256" key="1">
    <source>
        <dbReference type="SAM" id="SignalP"/>
    </source>
</evidence>
<dbReference type="PANTHER" id="PTHR31528:SF15">
    <property type="entry name" value="RIBOFLAVIN-BINDING PROTEIN RIBY"/>
    <property type="match status" value="1"/>
</dbReference>
<gene>
    <name evidence="3" type="ORF">CCHOA_10170</name>
</gene>
<dbReference type="RefSeq" id="WP_123929756.1">
    <property type="nucleotide sequence ID" value="NZ_CP033896.1"/>
</dbReference>
<dbReference type="Pfam" id="PF09084">
    <property type="entry name" value="NMT1"/>
    <property type="match status" value="1"/>
</dbReference>
<organism evidence="3 4">
    <name type="scientific">Corynebacterium choanae</name>
    <dbReference type="NCBI Taxonomy" id="1862358"/>
    <lineage>
        <taxon>Bacteria</taxon>
        <taxon>Bacillati</taxon>
        <taxon>Actinomycetota</taxon>
        <taxon>Actinomycetes</taxon>
        <taxon>Mycobacteriales</taxon>
        <taxon>Corynebacteriaceae</taxon>
        <taxon>Corynebacterium</taxon>
    </lineage>
</organism>
<dbReference type="EMBL" id="CP033896">
    <property type="protein sequence ID" value="AZA14417.1"/>
    <property type="molecule type" value="Genomic_DNA"/>
</dbReference>